<dbReference type="EMBL" id="QKRW01000007">
    <property type="protein sequence ID" value="RAL66220.1"/>
    <property type="molecule type" value="Genomic_DNA"/>
</dbReference>
<evidence type="ECO:0000256" key="1">
    <source>
        <dbReference type="SAM" id="MobiDB-lite"/>
    </source>
</evidence>
<proteinExistence type="predicted"/>
<evidence type="ECO:0000313" key="2">
    <source>
        <dbReference type="EMBL" id="RAL66220.1"/>
    </source>
</evidence>
<evidence type="ECO:0000313" key="3">
    <source>
        <dbReference type="Proteomes" id="UP000249056"/>
    </source>
</evidence>
<reference evidence="2 3" key="1">
    <citation type="submission" date="2018-06" db="EMBL/GenBank/DDBJ databases">
        <title>Genome Sequence of the Brown Rot Fungal Pathogen Monilinia fructigena.</title>
        <authorList>
            <person name="Landi L."/>
            <person name="De Miccolis Angelini R.M."/>
            <person name="Pollastro S."/>
            <person name="Abate D."/>
            <person name="Faretra F."/>
            <person name="Romanazzi G."/>
        </authorList>
    </citation>
    <scope>NUCLEOTIDE SEQUENCE [LARGE SCALE GENOMIC DNA]</scope>
    <source>
        <strain evidence="2 3">Mfrg269</strain>
    </source>
</reference>
<comment type="caution">
    <text evidence="2">The sequence shown here is derived from an EMBL/GenBank/DDBJ whole genome shotgun (WGS) entry which is preliminary data.</text>
</comment>
<keyword evidence="3" id="KW-1185">Reference proteome</keyword>
<dbReference type="Proteomes" id="UP000249056">
    <property type="component" value="Unassembled WGS sequence"/>
</dbReference>
<dbReference type="AlphaFoldDB" id="A0A395J136"/>
<feature type="compositionally biased region" description="Polar residues" evidence="1">
    <location>
        <begin position="77"/>
        <end position="97"/>
    </location>
</feature>
<organism evidence="2 3">
    <name type="scientific">Monilinia fructigena</name>
    <dbReference type="NCBI Taxonomy" id="38457"/>
    <lineage>
        <taxon>Eukaryota</taxon>
        <taxon>Fungi</taxon>
        <taxon>Dikarya</taxon>
        <taxon>Ascomycota</taxon>
        <taxon>Pezizomycotina</taxon>
        <taxon>Leotiomycetes</taxon>
        <taxon>Helotiales</taxon>
        <taxon>Sclerotiniaceae</taxon>
        <taxon>Monilinia</taxon>
    </lineage>
</organism>
<accession>A0A395J136</accession>
<name>A0A395J136_9HELO</name>
<feature type="region of interest" description="Disordered" evidence="1">
    <location>
        <begin position="68"/>
        <end position="98"/>
    </location>
</feature>
<protein>
    <submittedName>
        <fullName evidence="2">Uncharacterized protein</fullName>
    </submittedName>
</protein>
<sequence length="212" mass="23934">MPVGTPKKLFKRPQKILLIQRLRRMKVLNAILLLNLKKQDAFQSSLESPSNSGSNSPRQLENDTRLRQGAQDLRSPSPKQVNSKHSPSRRMGSNGSNHIDLVNSLEIRQGNVNQVDLTEDDPDEMLLDQRSLHFPDVPTFPHSPLAAASRKRHRSNNQVPAEALLDRKSTELRRGDEDETLRRFRHAGLKGFANQQLTGRDPAEAKMIAQSK</sequence>
<gene>
    <name evidence="2" type="ORF">DID88_005892</name>
</gene>